<reference evidence="3" key="1">
    <citation type="submission" date="2012-02" db="EMBL/GenBank/DDBJ databases">
        <title>Genome sequencing of Giardia lamblia Genotypes A2 and B isolates (DH and GS) and comparative analysis with the genomes of Genotypes A1 and E (WB and Pig).</title>
        <authorList>
            <person name="Adam R."/>
            <person name="Dahlstrom E."/>
            <person name="Martens C."/>
            <person name="Bruno D."/>
            <person name="Barbian K."/>
            <person name="Porcella S.F."/>
            <person name="Nash T."/>
        </authorList>
    </citation>
    <scope>NUCLEOTIDE SEQUENCE</scope>
    <source>
        <strain evidence="3">GS</strain>
    </source>
</reference>
<gene>
    <name evidence="2" type="ORF">GSB_154450</name>
</gene>
<evidence type="ECO:0000313" key="3">
    <source>
        <dbReference type="Proteomes" id="UP000018040"/>
    </source>
</evidence>
<organism evidence="2 3">
    <name type="scientific">Giardia intestinalis</name>
    <name type="common">Giardia lamblia</name>
    <dbReference type="NCBI Taxonomy" id="5741"/>
    <lineage>
        <taxon>Eukaryota</taxon>
        <taxon>Metamonada</taxon>
        <taxon>Diplomonadida</taxon>
        <taxon>Hexamitidae</taxon>
        <taxon>Giardiinae</taxon>
        <taxon>Giardia</taxon>
    </lineage>
</organism>
<accession>V6TNV1</accession>
<dbReference type="Proteomes" id="UP000018040">
    <property type="component" value="Unassembled WGS sequence"/>
</dbReference>
<proteinExistence type="predicted"/>
<dbReference type="GO" id="GO:0004674">
    <property type="term" value="F:protein serine/threonine kinase activity"/>
    <property type="evidence" value="ECO:0007669"/>
    <property type="project" value="UniProtKB-KW"/>
</dbReference>
<evidence type="ECO:0000313" key="2">
    <source>
        <dbReference type="EMBL" id="ESU40289.1"/>
    </source>
</evidence>
<keyword evidence="2" id="KW-0723">Serine/threonine-protein kinase</keyword>
<keyword evidence="2" id="KW-0808">Transferase</keyword>
<name>V6TNV1_GIAIN</name>
<dbReference type="AlphaFoldDB" id="V6TNV1"/>
<reference evidence="2 3" key="2">
    <citation type="journal article" date="2013" name="Genome Biol. Evol.">
        <title>Genome sequencing of Giardia lamblia genotypes A2 and B isolates (DH and GS) and comparative analysis with the genomes of genotypes A1 and E (WB and Pig).</title>
        <authorList>
            <person name="Adam R.D."/>
            <person name="Dahlstrom E.W."/>
            <person name="Martens C.A."/>
            <person name="Bruno D.P."/>
            <person name="Barbian K.D."/>
            <person name="Ricklefs S.M."/>
            <person name="Hernandez M.M."/>
            <person name="Narla N.P."/>
            <person name="Patel R.B."/>
            <person name="Porcella S.F."/>
            <person name="Nash T.E."/>
        </authorList>
    </citation>
    <scope>NUCLEOTIDE SEQUENCE [LARGE SCALE GENOMIC DNA]</scope>
    <source>
        <strain evidence="2 3">GS</strain>
    </source>
</reference>
<dbReference type="EMBL" id="AHHH01000260">
    <property type="protein sequence ID" value="ESU40289.1"/>
    <property type="molecule type" value="Genomic_DNA"/>
</dbReference>
<sequence>MAVIEDRQKVSTTRIPTRMASSAHRMNGQTSIAEAAQLRADGPSPGRQSSNPQQYGEPDGQGPSGLKFVCWEAPGTREGRGFNQSPATQTQRQVGRC</sequence>
<comment type="caution">
    <text evidence="2">The sequence shown here is derived from an EMBL/GenBank/DDBJ whole genome shotgun (WGS) entry which is preliminary data.</text>
</comment>
<evidence type="ECO:0000256" key="1">
    <source>
        <dbReference type="SAM" id="MobiDB-lite"/>
    </source>
</evidence>
<protein>
    <submittedName>
        <fullName evidence="2">Serine/threonine protein kinase</fullName>
    </submittedName>
</protein>
<feature type="region of interest" description="Disordered" evidence="1">
    <location>
        <begin position="1"/>
        <end position="97"/>
    </location>
</feature>
<keyword evidence="2" id="KW-0418">Kinase</keyword>
<feature type="compositionally biased region" description="Polar residues" evidence="1">
    <location>
        <begin position="82"/>
        <end position="97"/>
    </location>
</feature>